<evidence type="ECO:0000256" key="1">
    <source>
        <dbReference type="SAM" id="Phobius"/>
    </source>
</evidence>
<keyword evidence="1" id="KW-0812">Transmembrane</keyword>
<keyword evidence="2" id="KW-0732">Signal</keyword>
<keyword evidence="4" id="KW-1185">Reference proteome</keyword>
<gene>
    <name evidence="3" type="ORF">L249_7762</name>
</gene>
<feature type="signal peptide" evidence="2">
    <location>
        <begin position="1"/>
        <end position="19"/>
    </location>
</feature>
<evidence type="ECO:0000313" key="4">
    <source>
        <dbReference type="Proteomes" id="UP000253664"/>
    </source>
</evidence>
<feature type="chain" id="PRO_5016653963" evidence="2">
    <location>
        <begin position="20"/>
        <end position="92"/>
    </location>
</feature>
<protein>
    <submittedName>
        <fullName evidence="3">Uncharacterized protein</fullName>
    </submittedName>
</protein>
<dbReference type="Proteomes" id="UP000253664">
    <property type="component" value="Unassembled WGS sequence"/>
</dbReference>
<evidence type="ECO:0000313" key="3">
    <source>
        <dbReference type="EMBL" id="RCI11225.1"/>
    </source>
</evidence>
<organism evidence="3 4">
    <name type="scientific">Ophiocordyceps polyrhachis-furcata BCC 54312</name>
    <dbReference type="NCBI Taxonomy" id="1330021"/>
    <lineage>
        <taxon>Eukaryota</taxon>
        <taxon>Fungi</taxon>
        <taxon>Dikarya</taxon>
        <taxon>Ascomycota</taxon>
        <taxon>Pezizomycotina</taxon>
        <taxon>Sordariomycetes</taxon>
        <taxon>Hypocreomycetidae</taxon>
        <taxon>Hypocreales</taxon>
        <taxon>Ophiocordycipitaceae</taxon>
        <taxon>Ophiocordyceps</taxon>
    </lineage>
</organism>
<dbReference type="AlphaFoldDB" id="A0A367L9Y4"/>
<sequence length="92" mass="10046">MCRLSFLACYCSIIIHAQAAFDGYLLGSKQSPEAGEFSLTSSTTFLFVPTVLFVLSSSFLISCQNYFPLHPSVAVFITRLPSLPLSFKIGSI</sequence>
<reference evidence="3 4" key="1">
    <citation type="journal article" date="2015" name="BMC Genomics">
        <title>Insights from the genome of Ophiocordyceps polyrhachis-furcata to pathogenicity and host specificity in insect fungi.</title>
        <authorList>
            <person name="Wichadakul D."/>
            <person name="Kobmoo N."/>
            <person name="Ingsriswang S."/>
            <person name="Tangphatsornruang S."/>
            <person name="Chantasingh D."/>
            <person name="Luangsa-ard J.J."/>
            <person name="Eurwilaichitr L."/>
        </authorList>
    </citation>
    <scope>NUCLEOTIDE SEQUENCE [LARGE SCALE GENOMIC DNA]</scope>
    <source>
        <strain evidence="3 4">BCC 54312</strain>
    </source>
</reference>
<dbReference type="EMBL" id="LKCN02000010">
    <property type="protein sequence ID" value="RCI11225.1"/>
    <property type="molecule type" value="Genomic_DNA"/>
</dbReference>
<feature type="transmembrane region" description="Helical" evidence="1">
    <location>
        <begin position="43"/>
        <end position="61"/>
    </location>
</feature>
<evidence type="ECO:0000256" key="2">
    <source>
        <dbReference type="SAM" id="SignalP"/>
    </source>
</evidence>
<accession>A0A367L9Y4</accession>
<keyword evidence="1" id="KW-1133">Transmembrane helix</keyword>
<name>A0A367L9Y4_9HYPO</name>
<comment type="caution">
    <text evidence="3">The sequence shown here is derived from an EMBL/GenBank/DDBJ whole genome shotgun (WGS) entry which is preliminary data.</text>
</comment>
<keyword evidence="1" id="KW-0472">Membrane</keyword>
<proteinExistence type="predicted"/>